<dbReference type="SMART" id="SM00387">
    <property type="entry name" value="HATPase_c"/>
    <property type="match status" value="1"/>
</dbReference>
<accession>A0A6F8VCJ2</accession>
<dbReference type="SUPFAM" id="SSF47384">
    <property type="entry name" value="Homodimeric domain of signal transducing histidine kinase"/>
    <property type="match status" value="1"/>
</dbReference>
<dbReference type="InterPro" id="IPR003660">
    <property type="entry name" value="HAMP_dom"/>
</dbReference>
<gene>
    <name evidence="10" type="ORF">SKTS_17130</name>
</gene>
<dbReference type="Gene3D" id="3.30.565.10">
    <property type="entry name" value="Histidine kinase-like ATPase, C-terminal domain"/>
    <property type="match status" value="1"/>
</dbReference>
<keyword evidence="5" id="KW-0808">Transferase</keyword>
<dbReference type="GO" id="GO:0007234">
    <property type="term" value="P:osmosensory signaling via phosphorelay pathway"/>
    <property type="evidence" value="ECO:0007669"/>
    <property type="project" value="TreeGrafter"/>
</dbReference>
<comment type="catalytic activity">
    <reaction evidence="1">
        <text>ATP + protein L-histidine = ADP + protein N-phospho-L-histidine.</text>
        <dbReference type="EC" id="2.7.13.3"/>
    </reaction>
</comment>
<evidence type="ECO:0000256" key="2">
    <source>
        <dbReference type="ARBA" id="ARBA00004370"/>
    </source>
</evidence>
<evidence type="ECO:0000256" key="1">
    <source>
        <dbReference type="ARBA" id="ARBA00000085"/>
    </source>
</evidence>
<evidence type="ECO:0000256" key="6">
    <source>
        <dbReference type="ARBA" id="ARBA00022777"/>
    </source>
</evidence>
<feature type="transmembrane region" description="Helical" evidence="7">
    <location>
        <begin position="12"/>
        <end position="33"/>
    </location>
</feature>
<dbReference type="Pfam" id="PF00672">
    <property type="entry name" value="HAMP"/>
    <property type="match status" value="1"/>
</dbReference>
<dbReference type="InterPro" id="IPR004358">
    <property type="entry name" value="Sig_transdc_His_kin-like_C"/>
</dbReference>
<dbReference type="InterPro" id="IPR050351">
    <property type="entry name" value="BphY/WalK/GraS-like"/>
</dbReference>
<sequence>MIAAFWSRLPLVARLLTTANFALLVAGTAMLFVSARQEARDARDDLKTELAQELETLPATLAEVVVIGDFASLQQDLERYVTRPRVASVQFVDPTGKSLQSSDKPLVAIAPDWFSATLGFQDASGKAKVTVGGHDYGSIFITLSARGLANRSWQRLMDLLGILLLALSVDFIGIWLVLRGGLAPLKRLESGAESIASGNLETRLAIEGSPELRHLIGTFNRMTAATQLAQERLRLANADLTRFAEISAHHLMEPTRRFTSYTQRLRARLAVLPDRLDDEEVRTSLHYLERDAERLRGLVRDIQLYLAAGEARGEVRTEDANAVLATLRQRLKKQLAETGASLEVDALPPAVLDRPRLMDLFAVLLDNALQHGQPADSSVPPQIRISGERDGDLTRFRVSDNGPGIPAEYRERVFEIFERLNIAGGKSGTGIGLSIARRIVESRHGRIWIENLEQGGAMVAFELPDGE</sequence>
<dbReference type="InterPro" id="IPR032244">
    <property type="entry name" value="LapD_MoxY_N"/>
</dbReference>
<feature type="transmembrane region" description="Helical" evidence="7">
    <location>
        <begin position="156"/>
        <end position="178"/>
    </location>
</feature>
<evidence type="ECO:0000259" key="9">
    <source>
        <dbReference type="PROSITE" id="PS50885"/>
    </source>
</evidence>
<keyword evidence="4" id="KW-0597">Phosphoprotein</keyword>
<keyword evidence="7" id="KW-1133">Transmembrane helix</keyword>
<dbReference type="EMBL" id="AP022853">
    <property type="protein sequence ID" value="BCB26827.1"/>
    <property type="molecule type" value="Genomic_DNA"/>
</dbReference>
<dbReference type="KEGG" id="slac:SKTS_17130"/>
<dbReference type="Gene3D" id="1.10.287.130">
    <property type="match status" value="1"/>
</dbReference>
<dbReference type="InterPro" id="IPR036890">
    <property type="entry name" value="HATPase_C_sf"/>
</dbReference>
<dbReference type="Pfam" id="PF02518">
    <property type="entry name" value="HATPase_c"/>
    <property type="match status" value="1"/>
</dbReference>
<dbReference type="GO" id="GO:0000155">
    <property type="term" value="F:phosphorelay sensor kinase activity"/>
    <property type="evidence" value="ECO:0007669"/>
    <property type="project" value="InterPro"/>
</dbReference>
<dbReference type="PROSITE" id="PS50885">
    <property type="entry name" value="HAMP"/>
    <property type="match status" value="1"/>
</dbReference>
<keyword evidence="6" id="KW-0418">Kinase</keyword>
<evidence type="ECO:0000313" key="11">
    <source>
        <dbReference type="Proteomes" id="UP000502260"/>
    </source>
</evidence>
<reference evidence="11" key="1">
    <citation type="submission" date="2020-03" db="EMBL/GenBank/DDBJ databases">
        <title>Complete genome sequence of sulfur-oxidizing bacterium skT11.</title>
        <authorList>
            <person name="Kanda M."/>
            <person name="Kojima H."/>
            <person name="Fukui M."/>
        </authorList>
    </citation>
    <scope>NUCLEOTIDE SEQUENCE [LARGE SCALE GENOMIC DNA]</scope>
    <source>
        <strain evidence="11">skT11</strain>
    </source>
</reference>
<dbReference type="PRINTS" id="PR00344">
    <property type="entry name" value="BCTRLSENSOR"/>
</dbReference>
<dbReference type="Pfam" id="PF16448">
    <property type="entry name" value="LapD_MoxY_N"/>
    <property type="match status" value="1"/>
</dbReference>
<dbReference type="CDD" id="cd06225">
    <property type="entry name" value="HAMP"/>
    <property type="match status" value="1"/>
</dbReference>
<evidence type="ECO:0000256" key="5">
    <source>
        <dbReference type="ARBA" id="ARBA00022679"/>
    </source>
</evidence>
<dbReference type="RefSeq" id="WP_173063315.1">
    <property type="nucleotide sequence ID" value="NZ_AP022853.1"/>
</dbReference>
<evidence type="ECO:0000256" key="4">
    <source>
        <dbReference type="ARBA" id="ARBA00022553"/>
    </source>
</evidence>
<dbReference type="AlphaFoldDB" id="A0A6F8VCJ2"/>
<dbReference type="SMART" id="SM00304">
    <property type="entry name" value="HAMP"/>
    <property type="match status" value="1"/>
</dbReference>
<comment type="subcellular location">
    <subcellularLocation>
        <location evidence="2">Membrane</location>
    </subcellularLocation>
</comment>
<organism evidence="10 11">
    <name type="scientific">Sulfurimicrobium lacus</name>
    <dbReference type="NCBI Taxonomy" id="2715678"/>
    <lineage>
        <taxon>Bacteria</taxon>
        <taxon>Pseudomonadati</taxon>
        <taxon>Pseudomonadota</taxon>
        <taxon>Betaproteobacteria</taxon>
        <taxon>Nitrosomonadales</taxon>
        <taxon>Sulfuricellaceae</taxon>
        <taxon>Sulfurimicrobium</taxon>
    </lineage>
</organism>
<feature type="domain" description="HAMP" evidence="9">
    <location>
        <begin position="179"/>
        <end position="231"/>
    </location>
</feature>
<dbReference type="InterPro" id="IPR003594">
    <property type="entry name" value="HATPase_dom"/>
</dbReference>
<dbReference type="Proteomes" id="UP000502260">
    <property type="component" value="Chromosome"/>
</dbReference>
<dbReference type="GO" id="GO:0000156">
    <property type="term" value="F:phosphorelay response regulator activity"/>
    <property type="evidence" value="ECO:0007669"/>
    <property type="project" value="TreeGrafter"/>
</dbReference>
<dbReference type="GO" id="GO:0016020">
    <property type="term" value="C:membrane"/>
    <property type="evidence" value="ECO:0007669"/>
    <property type="project" value="UniProtKB-SubCell"/>
</dbReference>
<evidence type="ECO:0000259" key="8">
    <source>
        <dbReference type="PROSITE" id="PS50109"/>
    </source>
</evidence>
<dbReference type="PROSITE" id="PS50109">
    <property type="entry name" value="HIS_KIN"/>
    <property type="match status" value="1"/>
</dbReference>
<dbReference type="EC" id="2.7.13.3" evidence="3"/>
<dbReference type="PANTHER" id="PTHR42878:SF15">
    <property type="entry name" value="BACTERIOPHYTOCHROME"/>
    <property type="match status" value="1"/>
</dbReference>
<keyword evidence="7" id="KW-0812">Transmembrane</keyword>
<feature type="domain" description="Histidine kinase" evidence="8">
    <location>
        <begin position="246"/>
        <end position="467"/>
    </location>
</feature>
<keyword evidence="11" id="KW-1185">Reference proteome</keyword>
<name>A0A6F8VCJ2_9PROT</name>
<evidence type="ECO:0000256" key="3">
    <source>
        <dbReference type="ARBA" id="ARBA00012438"/>
    </source>
</evidence>
<dbReference type="SUPFAM" id="SSF158472">
    <property type="entry name" value="HAMP domain-like"/>
    <property type="match status" value="1"/>
</dbReference>
<dbReference type="PANTHER" id="PTHR42878">
    <property type="entry name" value="TWO-COMPONENT HISTIDINE KINASE"/>
    <property type="match status" value="1"/>
</dbReference>
<protein>
    <recommendedName>
        <fullName evidence="3">histidine kinase</fullName>
        <ecNumber evidence="3">2.7.13.3</ecNumber>
    </recommendedName>
</protein>
<evidence type="ECO:0000313" key="10">
    <source>
        <dbReference type="EMBL" id="BCB26827.1"/>
    </source>
</evidence>
<dbReference type="InterPro" id="IPR036097">
    <property type="entry name" value="HisK_dim/P_sf"/>
</dbReference>
<dbReference type="SUPFAM" id="SSF55874">
    <property type="entry name" value="ATPase domain of HSP90 chaperone/DNA topoisomerase II/histidine kinase"/>
    <property type="match status" value="1"/>
</dbReference>
<dbReference type="InterPro" id="IPR005467">
    <property type="entry name" value="His_kinase_dom"/>
</dbReference>
<keyword evidence="7" id="KW-0472">Membrane</keyword>
<proteinExistence type="predicted"/>
<evidence type="ECO:0000256" key="7">
    <source>
        <dbReference type="SAM" id="Phobius"/>
    </source>
</evidence>
<dbReference type="GO" id="GO:0030295">
    <property type="term" value="F:protein kinase activator activity"/>
    <property type="evidence" value="ECO:0007669"/>
    <property type="project" value="TreeGrafter"/>
</dbReference>